<gene>
    <name evidence="4" type="ORF">GCM10009655_06080</name>
</gene>
<protein>
    <submittedName>
        <fullName evidence="4">GAF domain-containing protein</fullName>
    </submittedName>
</protein>
<name>A0ABP4G482_9MICO</name>
<sequence length="253" mass="26914">MGAGSSRTLPTIAWVLRWINVSLKAVMSSVPLLQKAQNNEALSLCSPFLKALEVAGASISVAGELNRHSTICVSSPLAARLDALQFELGEGPRWEALASRSAIICPDLAHVIQSPWPIFLGEARALGVRSVFSFPMKVGAALVGTVDLCCTSSRAADEKFVSMATLMAGHAASNAVQQAVRSAEDHNSLESEWSPALRREVHQATGILISQLDLSATDAFSLLQGHVFASGKPIDQIAHDVVLRALVFSHIPE</sequence>
<evidence type="ECO:0000313" key="5">
    <source>
        <dbReference type="Proteomes" id="UP001500943"/>
    </source>
</evidence>
<dbReference type="PROSITE" id="PS50921">
    <property type="entry name" value="ANTAR"/>
    <property type="match status" value="1"/>
</dbReference>
<dbReference type="SUPFAM" id="SSF55781">
    <property type="entry name" value="GAF domain-like"/>
    <property type="match status" value="1"/>
</dbReference>
<accession>A0ABP4G482</accession>
<dbReference type="EMBL" id="BAAAKW010000016">
    <property type="protein sequence ID" value="GAA1209786.1"/>
    <property type="molecule type" value="Genomic_DNA"/>
</dbReference>
<comment type="caution">
    <text evidence="4">The sequence shown here is derived from an EMBL/GenBank/DDBJ whole genome shotgun (WGS) entry which is preliminary data.</text>
</comment>
<reference evidence="5" key="1">
    <citation type="journal article" date="2019" name="Int. J. Syst. Evol. Microbiol.">
        <title>The Global Catalogue of Microorganisms (GCM) 10K type strain sequencing project: providing services to taxonomists for standard genome sequencing and annotation.</title>
        <authorList>
            <consortium name="The Broad Institute Genomics Platform"/>
            <consortium name="The Broad Institute Genome Sequencing Center for Infectious Disease"/>
            <person name="Wu L."/>
            <person name="Ma J."/>
        </authorList>
    </citation>
    <scope>NUCLEOTIDE SEQUENCE [LARGE SCALE GENOMIC DNA]</scope>
    <source>
        <strain evidence="5">JCM 12762</strain>
    </source>
</reference>
<dbReference type="InterPro" id="IPR005561">
    <property type="entry name" value="ANTAR"/>
</dbReference>
<keyword evidence="5" id="KW-1185">Reference proteome</keyword>
<dbReference type="InterPro" id="IPR036388">
    <property type="entry name" value="WH-like_DNA-bd_sf"/>
</dbReference>
<proteinExistence type="predicted"/>
<feature type="domain" description="ANTAR" evidence="3">
    <location>
        <begin position="181"/>
        <end position="242"/>
    </location>
</feature>
<evidence type="ECO:0000259" key="3">
    <source>
        <dbReference type="PROSITE" id="PS50921"/>
    </source>
</evidence>
<organism evidence="4 5">
    <name type="scientific">Rhodoglobus aureus</name>
    <dbReference type="NCBI Taxonomy" id="191497"/>
    <lineage>
        <taxon>Bacteria</taxon>
        <taxon>Bacillati</taxon>
        <taxon>Actinomycetota</taxon>
        <taxon>Actinomycetes</taxon>
        <taxon>Micrococcales</taxon>
        <taxon>Microbacteriaceae</taxon>
        <taxon>Rhodoglobus</taxon>
    </lineage>
</organism>
<evidence type="ECO:0000256" key="1">
    <source>
        <dbReference type="ARBA" id="ARBA00023015"/>
    </source>
</evidence>
<dbReference type="Gene3D" id="3.30.450.40">
    <property type="match status" value="1"/>
</dbReference>
<dbReference type="InterPro" id="IPR029016">
    <property type="entry name" value="GAF-like_dom_sf"/>
</dbReference>
<evidence type="ECO:0000256" key="2">
    <source>
        <dbReference type="ARBA" id="ARBA00023163"/>
    </source>
</evidence>
<keyword evidence="2" id="KW-0804">Transcription</keyword>
<dbReference type="SMART" id="SM01012">
    <property type="entry name" value="ANTAR"/>
    <property type="match status" value="1"/>
</dbReference>
<dbReference type="RefSeq" id="WP_343923059.1">
    <property type="nucleotide sequence ID" value="NZ_BAAAKW010000016.1"/>
</dbReference>
<dbReference type="Pfam" id="PF13185">
    <property type="entry name" value="GAF_2"/>
    <property type="match status" value="1"/>
</dbReference>
<dbReference type="Proteomes" id="UP001500943">
    <property type="component" value="Unassembled WGS sequence"/>
</dbReference>
<dbReference type="Gene3D" id="1.10.10.10">
    <property type="entry name" value="Winged helix-like DNA-binding domain superfamily/Winged helix DNA-binding domain"/>
    <property type="match status" value="1"/>
</dbReference>
<evidence type="ECO:0000313" key="4">
    <source>
        <dbReference type="EMBL" id="GAA1209786.1"/>
    </source>
</evidence>
<keyword evidence="1" id="KW-0805">Transcription regulation</keyword>
<dbReference type="Pfam" id="PF03861">
    <property type="entry name" value="ANTAR"/>
    <property type="match status" value="1"/>
</dbReference>
<dbReference type="InterPro" id="IPR003018">
    <property type="entry name" value="GAF"/>
</dbReference>